<evidence type="ECO:0000256" key="4">
    <source>
        <dbReference type="ARBA" id="ARBA00023315"/>
    </source>
</evidence>
<dbReference type="Gene3D" id="3.40.366.10">
    <property type="entry name" value="Malonyl-Coenzyme A Acyl Carrier Protein, domain 2"/>
    <property type="match status" value="1"/>
</dbReference>
<dbReference type="SUPFAM" id="SSF51735">
    <property type="entry name" value="NAD(P)-binding Rossmann-fold domains"/>
    <property type="match status" value="1"/>
</dbReference>
<sequence>MDWSRYFDGKDRGAGTQLPTYPFQRRRYWLERQPADVFGAGLGQADHPLLGAVVRLAEDDGAVLSGRLVVSAVSWLADHVVDGTVIFPGSGFVELAIRAGDEMGYGHLEELTLETPLSIPADGTILLQVRIGGADETRRRPVAIYAGSDDQWTRHATGILTDADPSAPDADAAAWPPPEAVPLPVTDAYESLAERGHRYGPAFQGLRAAWRHGTAILAEVALPATEHSAAARYGIHPALLDACLHAAEATGEDLLLPSSWTGVRLHATGATAVRVRMEPSGRDALSVSISDDTGAPLAEVRSIRLRPYDAGVRPAASPGGSAGRLFRVVWLPLGSGDLPGGDGAGGVVSVTRCAVLAAPGDPLPDPAMASAWDEHPEDRVLVDIDEDPDSLRLVPAVAASGEPRVAIRAGRAFVPRMRRAETKDPEVPLAGTALVVGGDAELPGLDVVTARTADRDQLARMLEDHRPSVVVVRYDPRTAQDLHELTANMDLSAFVMVSCGAFGDALARHRHDLGAPATSLPDKALPLLASAVAAGDPVVVAERMDLAELRALAASGTLPARWRSLVRVPARLRDTGESSLARRLAAASRSEQTRLVLALVRTEAAAVLGQPSPELIDIERGFLEQGFDSLTAVELRNRLTAATGLPLPSTIIFDHPSPAKLASWVRGELIGGPRPASPPGTHTAPASDDLVAVVGMACRFPGGADSPEGLWQVVSGGVDAVSGFPTDRGWDLRGLYDPDPNHSGTTYVREGGFVTGVADFDAEFFGISPREALAMDPQQRLLLEVSWEALERASIDPWSLRGSRTGVYVGALGSDYINEAQRVPPQAEGLAMTGNAFSVLSGRVSYLLGLEGPAVSVDTACSSSLVAMHLARQGLLLGECDLALAAGVTVFASPSIFVEFSRQRAIAPDGRCKAFSASADGLSTAEGVGVLVVERLSDARRNGHPVLAVVRGSAVNQDGASSGLTAPSGPSQERVIRAALANAGLRPEEVDAVEAHGTGTALGDPIEAQALIATYGQERDTPLWVGSVKSNIGHAQAAAGAAALIKTVLAFRHDLLPRTLHVDELSPHVDWSSGAVSVLTEPRPWPGQDGRPRRAGVSSFGISGTNAHIILEEAAPSPVDVREDRPAVFATGSAIPWVISGAGPAALRAQAVRLREFAAGHPNLTARTIASALTTRTALSHRALVVGTDRDELQRGLAELAEEQPATGIGTGTGEVVLVFPGQGSEWAGMCTELLVSSPVFDRRMRECDDALRPFTGWSLLDMVRDEATALERTDVVQPLLFAMMVSLAELWRQAGVRVAAVVGHSQGEIAAAYVAGALSLEDAARIVALRSQALVKMTGGGMAAVAADREAVAPRLNDRLSVAAVNGPNAVVVSGETAAIDELVEGCTADGLRARRLSPRYASHSSQVESLRDEILDLLAPVTPRPSDIAFCSTVTGAPVDTSVLDAEYWYRNLRRPVEFETAVRALLDDGHSIFVEVSPHPVLTAALTETFESAGSDARAVGTLLRGEGGSGDFLMAVGRAWAAGARVEWSRFFGGDRGTEAELPTYPFQRRRYLERQAADVSGAGLDQADHPLLGAVVHLAEDDAAVLSGRIIVPAISWLADHVVDGTVIFPGSGFVELAIRA</sequence>
<accession>A0ABV5YGD1</accession>
<dbReference type="SMART" id="SM00826">
    <property type="entry name" value="PKS_DH"/>
    <property type="match status" value="1"/>
</dbReference>
<dbReference type="GO" id="GO:0016746">
    <property type="term" value="F:acyltransferase activity"/>
    <property type="evidence" value="ECO:0007669"/>
    <property type="project" value="UniProtKB-KW"/>
</dbReference>
<dbReference type="Pfam" id="PF21089">
    <property type="entry name" value="PKS_DH_N"/>
    <property type="match status" value="2"/>
</dbReference>
<dbReference type="PANTHER" id="PTHR43775">
    <property type="entry name" value="FATTY ACID SYNTHASE"/>
    <property type="match status" value="1"/>
</dbReference>
<keyword evidence="3" id="KW-0808">Transferase</keyword>
<dbReference type="CDD" id="cd00833">
    <property type="entry name" value="PKS"/>
    <property type="match status" value="1"/>
</dbReference>
<dbReference type="InterPro" id="IPR049551">
    <property type="entry name" value="PKS_DH_C"/>
</dbReference>
<feature type="region of interest" description="N-terminal hotdog fold" evidence="5">
    <location>
        <begin position="47"/>
        <end position="167"/>
    </location>
</feature>
<dbReference type="InterPro" id="IPR020807">
    <property type="entry name" value="PKS_DH"/>
</dbReference>
<evidence type="ECO:0000313" key="9">
    <source>
        <dbReference type="EMBL" id="MFB9834099.1"/>
    </source>
</evidence>
<keyword evidence="4 9" id="KW-0012">Acyltransferase</keyword>
<dbReference type="InterPro" id="IPR050091">
    <property type="entry name" value="PKS_NRPS_Biosynth_Enz"/>
</dbReference>
<proteinExistence type="predicted"/>
<dbReference type="PROSITE" id="PS52019">
    <property type="entry name" value="PKS_MFAS_DH"/>
    <property type="match status" value="2"/>
</dbReference>
<dbReference type="PROSITE" id="PS00606">
    <property type="entry name" value="KS3_1"/>
    <property type="match status" value="1"/>
</dbReference>
<dbReference type="PROSITE" id="PS50075">
    <property type="entry name" value="CARRIER"/>
    <property type="match status" value="1"/>
</dbReference>
<feature type="region of interest" description="C-terminal hotdog fold" evidence="5">
    <location>
        <begin position="180"/>
        <end position="314"/>
    </location>
</feature>
<dbReference type="SMART" id="SM01294">
    <property type="entry name" value="PKS_PP_betabranch"/>
    <property type="match status" value="1"/>
</dbReference>
<dbReference type="InterPro" id="IPR014043">
    <property type="entry name" value="Acyl_transferase_dom"/>
</dbReference>
<dbReference type="SUPFAM" id="SSF55048">
    <property type="entry name" value="Probable ACP-binding domain of malonyl-CoA ACP transacylase"/>
    <property type="match status" value="1"/>
</dbReference>
<dbReference type="InterPro" id="IPR016036">
    <property type="entry name" value="Malonyl_transacylase_ACP-bd"/>
</dbReference>
<evidence type="ECO:0000256" key="3">
    <source>
        <dbReference type="ARBA" id="ARBA00022679"/>
    </source>
</evidence>
<evidence type="ECO:0000259" key="7">
    <source>
        <dbReference type="PROSITE" id="PS52004"/>
    </source>
</evidence>
<evidence type="ECO:0000259" key="6">
    <source>
        <dbReference type="PROSITE" id="PS50075"/>
    </source>
</evidence>
<evidence type="ECO:0000256" key="2">
    <source>
        <dbReference type="ARBA" id="ARBA00022553"/>
    </source>
</evidence>
<dbReference type="EMBL" id="JBHLZP010000121">
    <property type="protein sequence ID" value="MFB9834099.1"/>
    <property type="molecule type" value="Genomic_DNA"/>
</dbReference>
<dbReference type="Gene3D" id="3.10.129.110">
    <property type="entry name" value="Polyketide synthase dehydratase"/>
    <property type="match status" value="2"/>
</dbReference>
<dbReference type="Gene3D" id="3.40.47.10">
    <property type="match status" value="1"/>
</dbReference>
<keyword evidence="1" id="KW-0596">Phosphopantetheine</keyword>
<evidence type="ECO:0000313" key="10">
    <source>
        <dbReference type="Proteomes" id="UP001589627"/>
    </source>
</evidence>
<dbReference type="SUPFAM" id="SSF47336">
    <property type="entry name" value="ACP-like"/>
    <property type="match status" value="1"/>
</dbReference>
<feature type="active site" description="Proton donor; for dehydratase activity" evidence="5">
    <location>
        <position position="241"/>
    </location>
</feature>
<comment type="caution">
    <text evidence="9">The sequence shown here is derived from an EMBL/GenBank/DDBJ whole genome shotgun (WGS) entry which is preliminary data.</text>
</comment>
<dbReference type="InterPro" id="IPR016035">
    <property type="entry name" value="Acyl_Trfase/lysoPLipase"/>
</dbReference>
<dbReference type="SUPFAM" id="SSF53901">
    <property type="entry name" value="Thiolase-like"/>
    <property type="match status" value="1"/>
</dbReference>
<keyword evidence="2" id="KW-0597">Phosphoprotein</keyword>
<dbReference type="SUPFAM" id="SSF52151">
    <property type="entry name" value="FabD/lysophospholipase-like"/>
    <property type="match status" value="1"/>
</dbReference>
<dbReference type="PROSITE" id="PS52004">
    <property type="entry name" value="KS3_2"/>
    <property type="match status" value="1"/>
</dbReference>
<dbReference type="Pfam" id="PF00109">
    <property type="entry name" value="ketoacyl-synt"/>
    <property type="match status" value="1"/>
</dbReference>
<gene>
    <name evidence="9" type="ORF">ACFFNX_18105</name>
</gene>
<dbReference type="InterPro" id="IPR020806">
    <property type="entry name" value="PKS_PP-bd"/>
</dbReference>
<dbReference type="InterPro" id="IPR049552">
    <property type="entry name" value="PKS_DH_N"/>
</dbReference>
<dbReference type="InterPro" id="IPR009081">
    <property type="entry name" value="PP-bd_ACP"/>
</dbReference>
<feature type="domain" description="Carrier" evidence="6">
    <location>
        <begin position="594"/>
        <end position="669"/>
    </location>
</feature>
<feature type="domain" description="PKS/mFAS DH" evidence="8">
    <location>
        <begin position="1574"/>
        <end position="1626"/>
    </location>
</feature>
<organism evidence="9 10">
    <name type="scientific">Actinoallomurus acaciae</name>
    <dbReference type="NCBI Taxonomy" id="502577"/>
    <lineage>
        <taxon>Bacteria</taxon>
        <taxon>Bacillati</taxon>
        <taxon>Actinomycetota</taxon>
        <taxon>Actinomycetes</taxon>
        <taxon>Streptosporangiales</taxon>
        <taxon>Thermomonosporaceae</taxon>
        <taxon>Actinoallomurus</taxon>
    </lineage>
</organism>
<evidence type="ECO:0000259" key="8">
    <source>
        <dbReference type="PROSITE" id="PS52019"/>
    </source>
</evidence>
<dbReference type="InterPro" id="IPR014030">
    <property type="entry name" value="Ketoacyl_synth_N"/>
</dbReference>
<protein>
    <submittedName>
        <fullName evidence="9">Acyltransferase domain-containing protein</fullName>
    </submittedName>
</protein>
<evidence type="ECO:0000256" key="1">
    <source>
        <dbReference type="ARBA" id="ARBA00022450"/>
    </source>
</evidence>
<dbReference type="InterPro" id="IPR049900">
    <property type="entry name" value="PKS_mFAS_DH"/>
</dbReference>
<dbReference type="InterPro" id="IPR036291">
    <property type="entry name" value="NAD(P)-bd_dom_sf"/>
</dbReference>
<dbReference type="InterPro" id="IPR014031">
    <property type="entry name" value="Ketoacyl_synth_C"/>
</dbReference>
<feature type="non-terminal residue" evidence="9">
    <location>
        <position position="1626"/>
    </location>
</feature>
<evidence type="ECO:0000256" key="5">
    <source>
        <dbReference type="PROSITE-ProRule" id="PRU01363"/>
    </source>
</evidence>
<feature type="domain" description="PKS/mFAS DH" evidence="8">
    <location>
        <begin position="47"/>
        <end position="314"/>
    </location>
</feature>
<dbReference type="Pfam" id="PF16197">
    <property type="entry name" value="KAsynt_C_assoc"/>
    <property type="match status" value="1"/>
</dbReference>
<dbReference type="InterPro" id="IPR042104">
    <property type="entry name" value="PKS_dehydratase_sf"/>
</dbReference>
<dbReference type="PANTHER" id="PTHR43775:SF51">
    <property type="entry name" value="INACTIVE PHENOLPHTHIOCEROL SYNTHESIS POLYKETIDE SYNTHASE TYPE I PKS1-RELATED"/>
    <property type="match status" value="1"/>
</dbReference>
<dbReference type="InterPro" id="IPR001227">
    <property type="entry name" value="Ac_transferase_dom_sf"/>
</dbReference>
<dbReference type="SMART" id="SM00827">
    <property type="entry name" value="PKS_AT"/>
    <property type="match status" value="1"/>
</dbReference>
<dbReference type="Gene3D" id="1.10.1200.10">
    <property type="entry name" value="ACP-like"/>
    <property type="match status" value="1"/>
</dbReference>
<dbReference type="InterPro" id="IPR018201">
    <property type="entry name" value="Ketoacyl_synth_AS"/>
</dbReference>
<dbReference type="Gene3D" id="3.30.70.3290">
    <property type="match status" value="2"/>
</dbReference>
<dbReference type="Pfam" id="PF00698">
    <property type="entry name" value="Acyl_transf_1"/>
    <property type="match status" value="1"/>
</dbReference>
<comment type="caution">
    <text evidence="5">Lacks conserved residue(s) required for the propagation of feature annotation.</text>
</comment>
<name>A0ABV5YGD1_9ACTN</name>
<feature type="domain" description="Ketosynthase family 3 (KS3)" evidence="7">
    <location>
        <begin position="688"/>
        <end position="1113"/>
    </location>
</feature>
<feature type="active site" description="Proton acceptor; for dehydratase activity" evidence="5">
    <location>
        <position position="79"/>
    </location>
</feature>
<dbReference type="RefSeq" id="WP_378203031.1">
    <property type="nucleotide sequence ID" value="NZ_JBHLZP010000121.1"/>
</dbReference>
<dbReference type="Pfam" id="PF00550">
    <property type="entry name" value="PP-binding"/>
    <property type="match status" value="1"/>
</dbReference>
<dbReference type="InterPro" id="IPR016039">
    <property type="entry name" value="Thiolase-like"/>
</dbReference>
<reference evidence="9 10" key="1">
    <citation type="submission" date="2024-09" db="EMBL/GenBank/DDBJ databases">
        <authorList>
            <person name="Sun Q."/>
            <person name="Mori K."/>
        </authorList>
    </citation>
    <scope>NUCLEOTIDE SEQUENCE [LARGE SCALE GENOMIC DNA]</scope>
    <source>
        <strain evidence="9 10">TBRC 0563</strain>
    </source>
</reference>
<dbReference type="InterPro" id="IPR020841">
    <property type="entry name" value="PKS_Beta-ketoAc_synthase_dom"/>
</dbReference>
<dbReference type="InterPro" id="IPR036736">
    <property type="entry name" value="ACP-like_sf"/>
</dbReference>
<dbReference type="Pfam" id="PF14765">
    <property type="entry name" value="PS-DH"/>
    <property type="match status" value="1"/>
</dbReference>
<dbReference type="InterPro" id="IPR032821">
    <property type="entry name" value="PKS_assoc"/>
</dbReference>
<dbReference type="SMART" id="SM00825">
    <property type="entry name" value="PKS_KS"/>
    <property type="match status" value="1"/>
</dbReference>
<dbReference type="Proteomes" id="UP001589627">
    <property type="component" value="Unassembled WGS sequence"/>
</dbReference>
<keyword evidence="10" id="KW-1185">Reference proteome</keyword>
<dbReference type="SMART" id="SM00823">
    <property type="entry name" value="PKS_PP"/>
    <property type="match status" value="1"/>
</dbReference>
<dbReference type="Pfam" id="PF02801">
    <property type="entry name" value="Ketoacyl-synt_C"/>
    <property type="match status" value="1"/>
</dbReference>